<evidence type="ECO:0000313" key="4">
    <source>
        <dbReference type="Proteomes" id="UP001190700"/>
    </source>
</evidence>
<feature type="transmembrane region" description="Helical" evidence="2">
    <location>
        <begin position="208"/>
        <end position="224"/>
    </location>
</feature>
<protein>
    <submittedName>
        <fullName evidence="3">Uncharacterized protein</fullName>
    </submittedName>
</protein>
<feature type="transmembrane region" description="Helical" evidence="2">
    <location>
        <begin position="52"/>
        <end position="71"/>
    </location>
</feature>
<accession>A0AAE0BUX6</accession>
<feature type="transmembrane region" description="Helical" evidence="2">
    <location>
        <begin position="290"/>
        <end position="309"/>
    </location>
</feature>
<gene>
    <name evidence="3" type="ORF">CYMTET_48055</name>
</gene>
<proteinExistence type="predicted"/>
<keyword evidence="2" id="KW-0812">Transmembrane</keyword>
<reference evidence="3 4" key="1">
    <citation type="journal article" date="2015" name="Genome Biol. Evol.">
        <title>Comparative Genomics of a Bacterivorous Green Alga Reveals Evolutionary Causalities and Consequences of Phago-Mixotrophic Mode of Nutrition.</title>
        <authorList>
            <person name="Burns J.A."/>
            <person name="Paasch A."/>
            <person name="Narechania A."/>
            <person name="Kim E."/>
        </authorList>
    </citation>
    <scope>NUCLEOTIDE SEQUENCE [LARGE SCALE GENOMIC DNA]</scope>
    <source>
        <strain evidence="3 4">PLY_AMNH</strain>
    </source>
</reference>
<comment type="caution">
    <text evidence="3">The sequence shown here is derived from an EMBL/GenBank/DDBJ whole genome shotgun (WGS) entry which is preliminary data.</text>
</comment>
<keyword evidence="4" id="KW-1185">Reference proteome</keyword>
<evidence type="ECO:0000313" key="3">
    <source>
        <dbReference type="EMBL" id="KAK3242247.1"/>
    </source>
</evidence>
<feature type="transmembrane region" description="Helical" evidence="2">
    <location>
        <begin position="138"/>
        <end position="160"/>
    </location>
</feature>
<dbReference type="Proteomes" id="UP001190700">
    <property type="component" value="Unassembled WGS sequence"/>
</dbReference>
<feature type="transmembrane region" description="Helical" evidence="2">
    <location>
        <begin position="242"/>
        <end position="259"/>
    </location>
</feature>
<dbReference type="EMBL" id="LGRX02033206">
    <property type="protein sequence ID" value="KAK3242247.1"/>
    <property type="molecule type" value="Genomic_DNA"/>
</dbReference>
<organism evidence="3 4">
    <name type="scientific">Cymbomonas tetramitiformis</name>
    <dbReference type="NCBI Taxonomy" id="36881"/>
    <lineage>
        <taxon>Eukaryota</taxon>
        <taxon>Viridiplantae</taxon>
        <taxon>Chlorophyta</taxon>
        <taxon>Pyramimonadophyceae</taxon>
        <taxon>Pyramimonadales</taxon>
        <taxon>Pyramimonadaceae</taxon>
        <taxon>Cymbomonas</taxon>
    </lineage>
</organism>
<keyword evidence="2" id="KW-1133">Transmembrane helix</keyword>
<feature type="transmembrane region" description="Helical" evidence="2">
    <location>
        <begin position="181"/>
        <end position="202"/>
    </location>
</feature>
<dbReference type="AlphaFoldDB" id="A0AAE0BUX6"/>
<evidence type="ECO:0000256" key="1">
    <source>
        <dbReference type="SAM" id="MobiDB-lite"/>
    </source>
</evidence>
<sequence length="417" mass="47031">MAWGERWVALHRLRRRNWIKVKRNVRWLLKAHPLGAILLVSATEPFSRSERILVQTNTFVMMLVFTVWFYYSKAVNCCKDFREFVSCPAYSDVTLPCFGYEFCADLKGAGADTMLPEESLPADFFCTAFPQSTFTGRMWVIAIIVGILTPVTMLLSQLFMMAANANIPAHWGIYVTKKSEMLFGAAPAAVMQTVFVTVYALFFNFQKFNKAVAVAFVSVIALLVKPRHIQRGLALCVQSAKLLYTQIVFVCSAVVHIVAGTKRRTGKTAEEELLERVHLISPVEEHLQKMAYFILICAWFMCAWSLFTYSMLIRNMMGAEAESELIASWATVLAVEMFGKETIKLIALRIFVDELMSKIERLFTDQDHPAHHWLEKYIMTVIMLNASEDPDDNGDQDMGDDADADGGGDDVIGTGCE</sequence>
<keyword evidence="2" id="KW-0472">Membrane</keyword>
<feature type="region of interest" description="Disordered" evidence="1">
    <location>
        <begin position="390"/>
        <end position="417"/>
    </location>
</feature>
<name>A0AAE0BUX6_9CHLO</name>
<evidence type="ECO:0000256" key="2">
    <source>
        <dbReference type="SAM" id="Phobius"/>
    </source>
</evidence>
<feature type="compositionally biased region" description="Acidic residues" evidence="1">
    <location>
        <begin position="390"/>
        <end position="408"/>
    </location>
</feature>